<dbReference type="Gene3D" id="3.10.50.10">
    <property type="match status" value="1"/>
</dbReference>
<evidence type="ECO:0000313" key="4">
    <source>
        <dbReference type="EMBL" id="PON30908.1"/>
    </source>
</evidence>
<protein>
    <recommendedName>
        <fullName evidence="2">chitinase</fullName>
        <ecNumber evidence="2">3.2.1.14</ecNumber>
    </recommendedName>
</protein>
<feature type="domain" description="GH18" evidence="3">
    <location>
        <begin position="40"/>
        <end position="394"/>
    </location>
</feature>
<dbReference type="GO" id="GO:0005975">
    <property type="term" value="P:carbohydrate metabolic process"/>
    <property type="evidence" value="ECO:0007669"/>
    <property type="project" value="InterPro"/>
</dbReference>
<dbReference type="InterPro" id="IPR017853">
    <property type="entry name" value="GH"/>
</dbReference>
<dbReference type="InterPro" id="IPR050314">
    <property type="entry name" value="Glycosyl_Hydrlase_18"/>
</dbReference>
<comment type="caution">
    <text evidence="4">The sequence shown here is derived from an EMBL/GenBank/DDBJ whole genome shotgun (WGS) entry which is preliminary data.</text>
</comment>
<dbReference type="InterPro" id="IPR011583">
    <property type="entry name" value="Chitinase_II/V-like_cat"/>
</dbReference>
<dbReference type="GO" id="GO:0008843">
    <property type="term" value="F:endochitinase activity"/>
    <property type="evidence" value="ECO:0007669"/>
    <property type="project" value="UniProtKB-EC"/>
</dbReference>
<dbReference type="SMART" id="SM00636">
    <property type="entry name" value="Glyco_18"/>
    <property type="match status" value="1"/>
</dbReference>
<sequence>MRRTENCDFRILIMRMSITYVALWLAMIAGSLTADAHEAVRCVMYLTGQHVVVPSDRHLVDSVTHVVLAFMRSDVFNVDKTPAEFPLFTSVAETRQKFNADTKIMVAIGGWGDAGFEEAARDDASRKRWVNHVKAMVDQTGADGIDIDWEYPGGNRDDYKLNPNSQREWEIPAFMLLLQELRSALGEEKLLSIAVPALERDLMAFTNSTIPTIVDQVDFISVMTYDMMNRRDKVVKHHSGVADSWEAMKRYIDRGAPPHKLNFGLGYYAKWFMTEQCDSQHPLGCRTQLLEDPANGADLGKTAAFSWHDEVPVELANSIGKAHAHGRYYEDGSYGYWDDEEKRWWSYDTPRTIKAKVPRLLGELQLGGVFAWGLGEDAPHFTHLKATVDGIRDLRGDHDAMKDEL</sequence>
<dbReference type="SUPFAM" id="SSF51445">
    <property type="entry name" value="(Trans)glycosidases"/>
    <property type="match status" value="1"/>
</dbReference>
<dbReference type="GeneID" id="29983273"/>
<keyword evidence="5" id="KW-1185">Reference proteome</keyword>
<comment type="similarity">
    <text evidence="1">Belongs to the glycosyl hydrolase 18 family. Chitinase class V subfamily.</text>
</comment>
<dbReference type="GO" id="GO:0005576">
    <property type="term" value="C:extracellular region"/>
    <property type="evidence" value="ECO:0007669"/>
    <property type="project" value="TreeGrafter"/>
</dbReference>
<evidence type="ECO:0000313" key="5">
    <source>
        <dbReference type="Proteomes" id="UP000054821"/>
    </source>
</evidence>
<dbReference type="Proteomes" id="UP000054821">
    <property type="component" value="Unassembled WGS sequence"/>
</dbReference>
<reference evidence="4 5" key="1">
    <citation type="journal article" date="2016" name="Genome Announc.">
        <title>Draft Whole-Genome Sequence of Trichoderma gamsii T6085, a Promising Biocontrol Agent of Fusarium Head Blight on Wheat.</title>
        <authorList>
            <person name="Baroncelli R."/>
            <person name="Zapparata A."/>
            <person name="Piaggeschi G."/>
            <person name="Sarrocco S."/>
            <person name="Vannacci G."/>
        </authorList>
    </citation>
    <scope>NUCLEOTIDE SEQUENCE [LARGE SCALE GENOMIC DNA]</scope>
    <source>
        <strain evidence="4 5">T6085</strain>
    </source>
</reference>
<evidence type="ECO:0000256" key="2">
    <source>
        <dbReference type="ARBA" id="ARBA00012729"/>
    </source>
</evidence>
<dbReference type="PANTHER" id="PTHR11177:SF378">
    <property type="entry name" value="CHITINASE"/>
    <property type="match status" value="1"/>
</dbReference>
<dbReference type="Pfam" id="PF00704">
    <property type="entry name" value="Glyco_hydro_18"/>
    <property type="match status" value="1"/>
</dbReference>
<dbReference type="GO" id="GO:0008061">
    <property type="term" value="F:chitin binding"/>
    <property type="evidence" value="ECO:0007669"/>
    <property type="project" value="InterPro"/>
</dbReference>
<dbReference type="InterPro" id="IPR001223">
    <property type="entry name" value="Glyco_hydro18_cat"/>
</dbReference>
<accession>A0A2P5A2Y2</accession>
<name>A0A2P5A2Y2_9HYPO</name>
<dbReference type="GO" id="GO:0006032">
    <property type="term" value="P:chitin catabolic process"/>
    <property type="evidence" value="ECO:0007669"/>
    <property type="project" value="TreeGrafter"/>
</dbReference>
<dbReference type="AlphaFoldDB" id="A0A2P5A2Y2"/>
<dbReference type="EC" id="3.2.1.14" evidence="2"/>
<evidence type="ECO:0000256" key="1">
    <source>
        <dbReference type="ARBA" id="ARBA00008682"/>
    </source>
</evidence>
<dbReference type="PANTHER" id="PTHR11177">
    <property type="entry name" value="CHITINASE"/>
    <property type="match status" value="1"/>
</dbReference>
<evidence type="ECO:0000259" key="3">
    <source>
        <dbReference type="PROSITE" id="PS51910"/>
    </source>
</evidence>
<dbReference type="RefSeq" id="XP_024406751.1">
    <property type="nucleotide sequence ID" value="XM_024548536.1"/>
</dbReference>
<dbReference type="EMBL" id="JPDN02000001">
    <property type="protein sequence ID" value="PON30908.1"/>
    <property type="molecule type" value="Genomic_DNA"/>
</dbReference>
<organism evidence="4 5">
    <name type="scientific">Trichoderma gamsii</name>
    <dbReference type="NCBI Taxonomy" id="398673"/>
    <lineage>
        <taxon>Eukaryota</taxon>
        <taxon>Fungi</taxon>
        <taxon>Dikarya</taxon>
        <taxon>Ascomycota</taxon>
        <taxon>Pezizomycotina</taxon>
        <taxon>Sordariomycetes</taxon>
        <taxon>Hypocreomycetidae</taxon>
        <taxon>Hypocreales</taxon>
        <taxon>Hypocreaceae</taxon>
        <taxon>Trichoderma</taxon>
    </lineage>
</organism>
<dbReference type="STRING" id="398673.A0A2P5A2Y2"/>
<gene>
    <name evidence="4" type="ORF">TGAM01_v200328</name>
</gene>
<dbReference type="InterPro" id="IPR029070">
    <property type="entry name" value="Chitinase_insertion_sf"/>
</dbReference>
<proteinExistence type="inferred from homology"/>
<dbReference type="PROSITE" id="PS51910">
    <property type="entry name" value="GH18_2"/>
    <property type="match status" value="1"/>
</dbReference>
<dbReference type="Gene3D" id="3.20.20.80">
    <property type="entry name" value="Glycosidases"/>
    <property type="match status" value="1"/>
</dbReference>